<sequence length="247" mass="29019">MGYIKFSELPHPRKPKPTPKSARMHRNHGKRHQHQERVDYWQPPVMLNPPHVNWNATVLARMPQIWQQQQIPPPVIPQRSQIPELRTLLTGHKYFGCPQTGDFPDKKTFVPTKYWTSDDESDEEVQFLGSTAPLPELKKPKELSRKQKLKKIREMGPQRDPGNRKRRSKDTINPSPKKFSKKAKTEAQRQLMTYNDEFGSQNVKQGKKSKSSRKRRRGEREAAQKARATMSKKERRKLWWDKNGRAS</sequence>
<feature type="compositionally biased region" description="Polar residues" evidence="1">
    <location>
        <begin position="188"/>
        <end position="203"/>
    </location>
</feature>
<feature type="compositionally biased region" description="Basic and acidic residues" evidence="1">
    <location>
        <begin position="152"/>
        <end position="163"/>
    </location>
</feature>
<protein>
    <submittedName>
        <fullName evidence="3">Uncharacterized protein</fullName>
    </submittedName>
</protein>
<evidence type="ECO:0000313" key="2">
    <source>
        <dbReference type="Proteomes" id="UP000492821"/>
    </source>
</evidence>
<dbReference type="AlphaFoldDB" id="A0A7E4UP11"/>
<feature type="compositionally biased region" description="Basic and acidic residues" evidence="1">
    <location>
        <begin position="237"/>
        <end position="247"/>
    </location>
</feature>
<evidence type="ECO:0000313" key="3">
    <source>
        <dbReference type="WBParaSite" id="Pan_g11061.t1"/>
    </source>
</evidence>
<keyword evidence="2" id="KW-1185">Reference proteome</keyword>
<reference evidence="3" key="2">
    <citation type="submission" date="2020-10" db="UniProtKB">
        <authorList>
            <consortium name="WormBaseParasite"/>
        </authorList>
    </citation>
    <scope>IDENTIFICATION</scope>
</reference>
<name>A0A7E4UP11_PANRE</name>
<feature type="compositionally biased region" description="Basic and acidic residues" evidence="1">
    <location>
        <begin position="136"/>
        <end position="145"/>
    </location>
</feature>
<proteinExistence type="predicted"/>
<evidence type="ECO:0000256" key="1">
    <source>
        <dbReference type="SAM" id="MobiDB-lite"/>
    </source>
</evidence>
<feature type="compositionally biased region" description="Basic residues" evidence="1">
    <location>
        <begin position="205"/>
        <end position="217"/>
    </location>
</feature>
<feature type="region of interest" description="Disordered" evidence="1">
    <location>
        <begin position="129"/>
        <end position="247"/>
    </location>
</feature>
<organism evidence="2 3">
    <name type="scientific">Panagrellus redivivus</name>
    <name type="common">Microworm</name>
    <dbReference type="NCBI Taxonomy" id="6233"/>
    <lineage>
        <taxon>Eukaryota</taxon>
        <taxon>Metazoa</taxon>
        <taxon>Ecdysozoa</taxon>
        <taxon>Nematoda</taxon>
        <taxon>Chromadorea</taxon>
        <taxon>Rhabditida</taxon>
        <taxon>Tylenchina</taxon>
        <taxon>Panagrolaimomorpha</taxon>
        <taxon>Panagrolaimoidea</taxon>
        <taxon>Panagrolaimidae</taxon>
        <taxon>Panagrellus</taxon>
    </lineage>
</organism>
<dbReference type="Proteomes" id="UP000492821">
    <property type="component" value="Unassembled WGS sequence"/>
</dbReference>
<dbReference type="WBParaSite" id="Pan_g11061.t1">
    <property type="protein sequence ID" value="Pan_g11061.t1"/>
    <property type="gene ID" value="Pan_g11061"/>
</dbReference>
<reference evidence="2" key="1">
    <citation type="journal article" date="2013" name="Genetics">
        <title>The draft genome and transcriptome of Panagrellus redivivus are shaped by the harsh demands of a free-living lifestyle.</title>
        <authorList>
            <person name="Srinivasan J."/>
            <person name="Dillman A.R."/>
            <person name="Macchietto M.G."/>
            <person name="Heikkinen L."/>
            <person name="Lakso M."/>
            <person name="Fracchia K.M."/>
            <person name="Antoshechkin I."/>
            <person name="Mortazavi A."/>
            <person name="Wong G."/>
            <person name="Sternberg P.W."/>
        </authorList>
    </citation>
    <scope>NUCLEOTIDE SEQUENCE [LARGE SCALE GENOMIC DNA]</scope>
    <source>
        <strain evidence="2">MT8872</strain>
    </source>
</reference>
<accession>A0A7E4UP11</accession>
<feature type="compositionally biased region" description="Basic residues" evidence="1">
    <location>
        <begin position="12"/>
        <end position="34"/>
    </location>
</feature>
<feature type="region of interest" description="Disordered" evidence="1">
    <location>
        <begin position="1"/>
        <end position="35"/>
    </location>
</feature>